<evidence type="ECO:0000313" key="1">
    <source>
        <dbReference type="EMBL" id="NRF69341.1"/>
    </source>
</evidence>
<accession>A0ABX2ELA3</accession>
<organism evidence="1 2">
    <name type="scientific">Pseudaquabacterium terrae</name>
    <dbReference type="NCBI Taxonomy" id="2732868"/>
    <lineage>
        <taxon>Bacteria</taxon>
        <taxon>Pseudomonadati</taxon>
        <taxon>Pseudomonadota</taxon>
        <taxon>Betaproteobacteria</taxon>
        <taxon>Burkholderiales</taxon>
        <taxon>Sphaerotilaceae</taxon>
        <taxon>Pseudaquabacterium</taxon>
    </lineage>
</organism>
<proteinExistence type="predicted"/>
<dbReference type="RefSeq" id="WP_173126028.1">
    <property type="nucleotide sequence ID" value="NZ_JABRWJ010000006.1"/>
</dbReference>
<evidence type="ECO:0000313" key="2">
    <source>
        <dbReference type="Proteomes" id="UP000737171"/>
    </source>
</evidence>
<dbReference type="Proteomes" id="UP000737171">
    <property type="component" value="Unassembled WGS sequence"/>
</dbReference>
<name>A0ABX2ELA3_9BURK</name>
<keyword evidence="2" id="KW-1185">Reference proteome</keyword>
<comment type="caution">
    <text evidence="1">The sequence shown here is derived from an EMBL/GenBank/DDBJ whole genome shotgun (WGS) entry which is preliminary data.</text>
</comment>
<protein>
    <recommendedName>
        <fullName evidence="3">DUF2946 domain-containing protein</fullName>
    </recommendedName>
</protein>
<dbReference type="EMBL" id="JABRWJ010000006">
    <property type="protein sequence ID" value="NRF69341.1"/>
    <property type="molecule type" value="Genomic_DNA"/>
</dbReference>
<evidence type="ECO:0008006" key="3">
    <source>
        <dbReference type="Google" id="ProtNLM"/>
    </source>
</evidence>
<sequence length="106" mass="10751">MRRRLLILMSLLVLLMQPAALLHGLSHQRSGAQAAAAAHGDEEAATIELACLECLAFTALGSALLPSASPAAMRAPSAPAPALPVLAHRGGTGAGYHARGPPPFLA</sequence>
<reference evidence="1 2" key="1">
    <citation type="submission" date="2020-05" db="EMBL/GenBank/DDBJ databases">
        <title>Aquincola sp. isolate from soil.</title>
        <authorList>
            <person name="Han J."/>
            <person name="Kim D.-U."/>
        </authorList>
    </citation>
    <scope>NUCLEOTIDE SEQUENCE [LARGE SCALE GENOMIC DNA]</scope>
    <source>
        <strain evidence="1 2">S2</strain>
    </source>
</reference>
<gene>
    <name evidence="1" type="ORF">HLB44_20285</name>
</gene>